<accession>A0A6N8I386</accession>
<dbReference type="EMBL" id="VWXL01000095">
    <property type="protein sequence ID" value="MVB12408.1"/>
    <property type="molecule type" value="Genomic_DNA"/>
</dbReference>
<name>A0A6N8I386_9FIRM</name>
<sequence>MKKDKMFAMRMSTADYDRIQNKAQLSGMTMTDFLTLSALGKEIIVVNGLDAVTVQLKAIGKNLNQLTVLCNMGRITCPDLTETKRSFGVVFDSICGLMDKGA</sequence>
<gene>
    <name evidence="1" type="ORF">CAFE_31450</name>
</gene>
<dbReference type="Pfam" id="PF21983">
    <property type="entry name" value="NikA-like"/>
    <property type="match status" value="1"/>
</dbReference>
<dbReference type="InterPro" id="IPR053842">
    <property type="entry name" value="NikA-like"/>
</dbReference>
<keyword evidence="2" id="KW-1185">Reference proteome</keyword>
<proteinExistence type="predicted"/>
<dbReference type="Proteomes" id="UP000469440">
    <property type="component" value="Unassembled WGS sequence"/>
</dbReference>
<dbReference type="RefSeq" id="WP_156991167.1">
    <property type="nucleotide sequence ID" value="NZ_VWXL01000095.1"/>
</dbReference>
<reference evidence="1 2" key="1">
    <citation type="submission" date="2019-09" db="EMBL/GenBank/DDBJ databases">
        <title>Genome sequence of Clostridium sp. EA1.</title>
        <authorList>
            <person name="Poehlein A."/>
            <person name="Bengelsdorf F.R."/>
            <person name="Daniel R."/>
        </authorList>
    </citation>
    <scope>NUCLEOTIDE SEQUENCE [LARGE SCALE GENOMIC DNA]</scope>
    <source>
        <strain evidence="1 2">EA1</strain>
    </source>
</reference>
<comment type="caution">
    <text evidence="1">The sequence shown here is derived from an EMBL/GenBank/DDBJ whole genome shotgun (WGS) entry which is preliminary data.</text>
</comment>
<evidence type="ECO:0000313" key="2">
    <source>
        <dbReference type="Proteomes" id="UP000469440"/>
    </source>
</evidence>
<evidence type="ECO:0000313" key="1">
    <source>
        <dbReference type="EMBL" id="MVB12408.1"/>
    </source>
</evidence>
<protein>
    <submittedName>
        <fullName evidence="1">Uncharacterized protein</fullName>
    </submittedName>
</protein>
<organism evidence="1 2">
    <name type="scientific">Caproicibacter fermentans</name>
    <dbReference type="NCBI Taxonomy" id="2576756"/>
    <lineage>
        <taxon>Bacteria</taxon>
        <taxon>Bacillati</taxon>
        <taxon>Bacillota</taxon>
        <taxon>Clostridia</taxon>
        <taxon>Eubacteriales</taxon>
        <taxon>Acutalibacteraceae</taxon>
        <taxon>Caproicibacter</taxon>
    </lineage>
</organism>
<dbReference type="AlphaFoldDB" id="A0A6N8I386"/>
<dbReference type="OrthoDB" id="1645362at2"/>